<evidence type="ECO:0000256" key="1">
    <source>
        <dbReference type="ARBA" id="ARBA00022741"/>
    </source>
</evidence>
<protein>
    <submittedName>
        <fullName evidence="5">Adenylate cyclase type 8</fullName>
    </submittedName>
</protein>
<dbReference type="AlphaFoldDB" id="A0A0A1XPJ0"/>
<dbReference type="GO" id="GO:0006171">
    <property type="term" value="P:cAMP biosynthetic process"/>
    <property type="evidence" value="ECO:0007669"/>
    <property type="project" value="TreeGrafter"/>
</dbReference>
<feature type="transmembrane region" description="Helical" evidence="3">
    <location>
        <begin position="38"/>
        <end position="58"/>
    </location>
</feature>
<evidence type="ECO:0000313" key="5">
    <source>
        <dbReference type="EMBL" id="JAD13259.1"/>
    </source>
</evidence>
<dbReference type="InterPro" id="IPR032628">
    <property type="entry name" value="AC_N"/>
</dbReference>
<sequence>MLPLPLKWCVVGGTITASCHLAVITIIKVRRKEQADCIAFQVFANFILYTAINVAGMYTKYLTDRGQRLAFIETHKAMEHKKESEKELQRTQKLLDSILPNIVNNQIRAEMYKGTDPTVETQFNKLYVYPMDNVSILFADIKVSRMNYFSIDIK</sequence>
<evidence type="ECO:0000256" key="3">
    <source>
        <dbReference type="SAM" id="Phobius"/>
    </source>
</evidence>
<reference evidence="5" key="1">
    <citation type="submission" date="2014-11" db="EMBL/GenBank/DDBJ databases">
        <authorList>
            <person name="Geib S."/>
        </authorList>
    </citation>
    <scope>NUCLEOTIDE SEQUENCE</scope>
</reference>
<dbReference type="GO" id="GO:0005886">
    <property type="term" value="C:plasma membrane"/>
    <property type="evidence" value="ECO:0007669"/>
    <property type="project" value="TreeGrafter"/>
</dbReference>
<gene>
    <name evidence="5" type="primary">Adcy8_0</name>
    <name evidence="5" type="ORF">g.26130</name>
</gene>
<keyword evidence="3" id="KW-1133">Transmembrane helix</keyword>
<name>A0A0A1XPJ0_ZEUCU</name>
<evidence type="ECO:0000256" key="2">
    <source>
        <dbReference type="ARBA" id="ARBA00023239"/>
    </source>
</evidence>
<feature type="transmembrane region" description="Helical" evidence="3">
    <location>
        <begin position="6"/>
        <end position="26"/>
    </location>
</feature>
<dbReference type="Pfam" id="PF16214">
    <property type="entry name" value="AC_N"/>
    <property type="match status" value="1"/>
</dbReference>
<keyword evidence="2" id="KW-0456">Lyase</keyword>
<accession>A0A0A1XPJ0</accession>
<dbReference type="GO" id="GO:0004016">
    <property type="term" value="F:adenylate cyclase activity"/>
    <property type="evidence" value="ECO:0007669"/>
    <property type="project" value="TreeGrafter"/>
</dbReference>
<keyword evidence="3" id="KW-0812">Transmembrane</keyword>
<dbReference type="PANTHER" id="PTHR45627">
    <property type="entry name" value="ADENYLATE CYCLASE TYPE 1"/>
    <property type="match status" value="1"/>
</dbReference>
<dbReference type="PANTHER" id="PTHR45627:SF1">
    <property type="entry name" value="ADENYLATE CYCLASE TYPE 8"/>
    <property type="match status" value="1"/>
</dbReference>
<dbReference type="EMBL" id="GBXI01001033">
    <property type="protein sequence ID" value="JAD13259.1"/>
    <property type="molecule type" value="Transcribed_RNA"/>
</dbReference>
<dbReference type="GO" id="GO:0007189">
    <property type="term" value="P:adenylate cyclase-activating G protein-coupled receptor signaling pathway"/>
    <property type="evidence" value="ECO:0007669"/>
    <property type="project" value="TreeGrafter"/>
</dbReference>
<keyword evidence="1" id="KW-0547">Nucleotide-binding</keyword>
<feature type="domain" description="Adenylate cyclase N-terminal" evidence="4">
    <location>
        <begin position="1"/>
        <end position="111"/>
    </location>
</feature>
<evidence type="ECO:0000259" key="4">
    <source>
        <dbReference type="Pfam" id="PF16214"/>
    </source>
</evidence>
<dbReference type="GO" id="GO:0000166">
    <property type="term" value="F:nucleotide binding"/>
    <property type="evidence" value="ECO:0007669"/>
    <property type="project" value="UniProtKB-KW"/>
</dbReference>
<reference evidence="5" key="2">
    <citation type="journal article" date="2015" name="Gigascience">
        <title>Reconstructing a comprehensive transcriptome assembly of a white-pupal translocated strain of the pest fruit fly Bactrocera cucurbitae.</title>
        <authorList>
            <person name="Sim S.B."/>
            <person name="Calla B."/>
            <person name="Hall B."/>
            <person name="DeRego T."/>
            <person name="Geib S.M."/>
        </authorList>
    </citation>
    <scope>NUCLEOTIDE SEQUENCE</scope>
</reference>
<proteinExistence type="predicted"/>
<organism evidence="5">
    <name type="scientific">Zeugodacus cucurbitae</name>
    <name type="common">Melon fruit fly</name>
    <name type="synonym">Bactrocera cucurbitae</name>
    <dbReference type="NCBI Taxonomy" id="28588"/>
    <lineage>
        <taxon>Eukaryota</taxon>
        <taxon>Metazoa</taxon>
        <taxon>Ecdysozoa</taxon>
        <taxon>Arthropoda</taxon>
        <taxon>Hexapoda</taxon>
        <taxon>Insecta</taxon>
        <taxon>Pterygota</taxon>
        <taxon>Neoptera</taxon>
        <taxon>Endopterygota</taxon>
        <taxon>Diptera</taxon>
        <taxon>Brachycera</taxon>
        <taxon>Muscomorpha</taxon>
        <taxon>Tephritoidea</taxon>
        <taxon>Tephritidae</taxon>
        <taxon>Zeugodacus</taxon>
        <taxon>Zeugodacus</taxon>
    </lineage>
</organism>
<dbReference type="PROSITE" id="PS51257">
    <property type="entry name" value="PROKAR_LIPOPROTEIN"/>
    <property type="match status" value="1"/>
</dbReference>
<keyword evidence="3" id="KW-0472">Membrane</keyword>